<dbReference type="InterPro" id="IPR013783">
    <property type="entry name" value="Ig-like_fold"/>
</dbReference>
<dbReference type="CDD" id="cd14319">
    <property type="entry name" value="UBA_NBR1"/>
    <property type="match status" value="2"/>
</dbReference>
<feature type="compositionally biased region" description="Polar residues" evidence="10">
    <location>
        <begin position="176"/>
        <end position="187"/>
    </location>
</feature>
<dbReference type="GO" id="GO:0015031">
    <property type="term" value="P:protein transport"/>
    <property type="evidence" value="ECO:0007669"/>
    <property type="project" value="UniProtKB-KW"/>
</dbReference>
<dbReference type="GO" id="GO:0005773">
    <property type="term" value="C:vacuole"/>
    <property type="evidence" value="ECO:0007669"/>
    <property type="project" value="UniProtKB-SubCell"/>
</dbReference>
<dbReference type="InterPro" id="IPR056893">
    <property type="entry name" value="UBA_Nbr1_C"/>
</dbReference>
<evidence type="ECO:0000256" key="8">
    <source>
        <dbReference type="ARBA" id="ARBA00023006"/>
    </source>
</evidence>
<dbReference type="PANTHER" id="PTHR20930">
    <property type="entry name" value="OVARIAN CARCINOMA ANTIGEN CA125-RELATED"/>
    <property type="match status" value="1"/>
</dbReference>
<keyword evidence="4" id="KW-0479">Metal-binding</keyword>
<keyword evidence="8" id="KW-0072">Autophagy</keyword>
<evidence type="ECO:0000256" key="1">
    <source>
        <dbReference type="ARBA" id="ARBA00004116"/>
    </source>
</evidence>
<evidence type="ECO:0000256" key="6">
    <source>
        <dbReference type="ARBA" id="ARBA00022833"/>
    </source>
</evidence>
<evidence type="ECO:0000256" key="5">
    <source>
        <dbReference type="ARBA" id="ARBA00022771"/>
    </source>
</evidence>
<name>A0AAV5IL02_9ROSI</name>
<sequence>MESNLVIKVKYGDTLRRFSGRINENGQLDLDLAGLREKIFSLYSFPSDAELILTYIDEDGDVVTLADDSDLHDVMRQDLKFLMVNVQLDNDQSSKSSARSSGSSTPLRSTHVQHPLQNVNTALSEILRSVPEPLLDAISKLSIASKASSSNQMLTELVDCLSKVGQSFLDATARTQVANDPSSQGGSSEARVTPLVPSDQNPSSDCGVSHILPQSTSADSARKGGQETSAGSMARGVEAQAIPQPATVDLNLESSADSDPSGSAGVKWNTALSNVVAGDGKNNDNGVDGRSKKKVVGFHMFDDNTQRNAPDPFSGVSLSDDSPVPLYAHSGHWSHHMPFGGMSGIFHRGVQCDGCGVHPITGPRFKSKVKQDYDLCSICFSKMGNEADYIRIDRPVSFRHARFMKKIGGGPALPNICRNRGMKLGRPKFDSRFIMDVNILDGTVMAPSTPFTKIWRMCNHGNVPWPNRSQLVWIGGDKFSDAVSVDMEIPTEGVPIDGELDIAVDFTAPELPGRYISYWRMASPSGIKFGQRVWVLIQVDASLEDSISGTLQGLNLNLPPASSGLRDFVDMDSGSAVDVTIPITPVVDQHSNKEHITDYRINNDLLLVDGVPVSMRAPMLTPSAPAPPKALLTSLTQKAPSSVPPLAQTASAFVETPFTSDSVLPSSSAHAPPKDPLPSSVSYPIIDQDILIPPALSSLSQKAPSSVPPQAKTASVFAETPFTSVSVLPSSSAHAPPKDPLPSSVSYPIIDLDILIPSELSLPASGEDFLAGSTHPPAIPPKGMPGSSQDIGESHVLEETLLKELAEMGFKQVDLNKEVLRLNEYDLEKTVEDLCGVTEWDPILEELQEMGFRDAEMNMKLLKKNNGSIKGVVMDLLTGEKA</sequence>
<gene>
    <name evidence="12" type="ORF">SLEP1_g13225</name>
</gene>
<dbReference type="CDD" id="cd06398">
    <property type="entry name" value="PB1_Joka2"/>
    <property type="match status" value="1"/>
</dbReference>
<accession>A0AAV5IL02</accession>
<dbReference type="Pfam" id="PF00569">
    <property type="entry name" value="ZZ"/>
    <property type="match status" value="1"/>
</dbReference>
<dbReference type="PANTHER" id="PTHR20930:SF0">
    <property type="entry name" value="PROTEIN ILRUN"/>
    <property type="match status" value="1"/>
</dbReference>
<evidence type="ECO:0000256" key="3">
    <source>
        <dbReference type="ARBA" id="ARBA00022554"/>
    </source>
</evidence>
<evidence type="ECO:0000256" key="10">
    <source>
        <dbReference type="SAM" id="MobiDB-lite"/>
    </source>
</evidence>
<organism evidence="12 13">
    <name type="scientific">Rubroshorea leprosula</name>
    <dbReference type="NCBI Taxonomy" id="152421"/>
    <lineage>
        <taxon>Eukaryota</taxon>
        <taxon>Viridiplantae</taxon>
        <taxon>Streptophyta</taxon>
        <taxon>Embryophyta</taxon>
        <taxon>Tracheophyta</taxon>
        <taxon>Spermatophyta</taxon>
        <taxon>Magnoliopsida</taxon>
        <taxon>eudicotyledons</taxon>
        <taxon>Gunneridae</taxon>
        <taxon>Pentapetalae</taxon>
        <taxon>rosids</taxon>
        <taxon>malvids</taxon>
        <taxon>Malvales</taxon>
        <taxon>Dipterocarpaceae</taxon>
        <taxon>Rubroshorea</taxon>
    </lineage>
</organism>
<dbReference type="InterPro" id="IPR009060">
    <property type="entry name" value="UBA-like_sf"/>
</dbReference>
<dbReference type="FunFam" id="1.10.8.10:FF:000085">
    <property type="entry name" value="protein NBR1 homolog"/>
    <property type="match status" value="1"/>
</dbReference>
<evidence type="ECO:0000256" key="9">
    <source>
        <dbReference type="PROSITE-ProRule" id="PRU00228"/>
    </source>
</evidence>
<dbReference type="Gene3D" id="2.60.40.10">
    <property type="entry name" value="Immunoglobulins"/>
    <property type="match status" value="1"/>
</dbReference>
<feature type="region of interest" description="Disordered" evidence="10">
    <location>
        <begin position="176"/>
        <end position="236"/>
    </location>
</feature>
<reference evidence="12 13" key="1">
    <citation type="journal article" date="2021" name="Commun. Biol.">
        <title>The genome of Shorea leprosula (Dipterocarpaceae) highlights the ecological relevance of drought in aseasonal tropical rainforests.</title>
        <authorList>
            <person name="Ng K.K.S."/>
            <person name="Kobayashi M.J."/>
            <person name="Fawcett J.A."/>
            <person name="Hatakeyama M."/>
            <person name="Paape T."/>
            <person name="Ng C.H."/>
            <person name="Ang C.C."/>
            <person name="Tnah L.H."/>
            <person name="Lee C.T."/>
            <person name="Nishiyama T."/>
            <person name="Sese J."/>
            <person name="O'Brien M.J."/>
            <person name="Copetti D."/>
            <person name="Mohd Noor M.I."/>
            <person name="Ong R.C."/>
            <person name="Putra M."/>
            <person name="Sireger I.Z."/>
            <person name="Indrioko S."/>
            <person name="Kosugi Y."/>
            <person name="Izuno A."/>
            <person name="Isagi Y."/>
            <person name="Lee S.L."/>
            <person name="Shimizu K.K."/>
        </authorList>
    </citation>
    <scope>NUCLEOTIDE SEQUENCE [LARGE SCALE GENOMIC DNA]</scope>
    <source>
        <strain evidence="12">214</strain>
    </source>
</reference>
<dbReference type="Gene3D" id="3.30.60.90">
    <property type="match status" value="1"/>
</dbReference>
<dbReference type="Gene3D" id="1.10.8.10">
    <property type="entry name" value="DNA helicase RuvA subunit, C-terminal domain"/>
    <property type="match status" value="2"/>
</dbReference>
<dbReference type="SUPFAM" id="SSF54277">
    <property type="entry name" value="CAD &amp; PB1 domains"/>
    <property type="match status" value="1"/>
</dbReference>
<dbReference type="GO" id="GO:0006914">
    <property type="term" value="P:autophagy"/>
    <property type="evidence" value="ECO:0007669"/>
    <property type="project" value="UniProtKB-KW"/>
</dbReference>
<dbReference type="Proteomes" id="UP001054252">
    <property type="component" value="Unassembled WGS sequence"/>
</dbReference>
<protein>
    <recommendedName>
        <fullName evidence="11">ZZ-type domain-containing protein</fullName>
    </recommendedName>
</protein>
<feature type="domain" description="ZZ-type" evidence="11">
    <location>
        <begin position="347"/>
        <end position="397"/>
    </location>
</feature>
<dbReference type="SUPFAM" id="SSF57850">
    <property type="entry name" value="RING/U-box"/>
    <property type="match status" value="1"/>
</dbReference>
<dbReference type="InterPro" id="IPR000433">
    <property type="entry name" value="Znf_ZZ"/>
</dbReference>
<feature type="compositionally biased region" description="Polar residues" evidence="10">
    <location>
        <begin position="198"/>
        <end position="219"/>
    </location>
</feature>
<feature type="region of interest" description="Disordered" evidence="10">
    <location>
        <begin position="92"/>
        <end position="115"/>
    </location>
</feature>
<evidence type="ECO:0000256" key="2">
    <source>
        <dbReference type="ARBA" id="ARBA00022448"/>
    </source>
</evidence>
<dbReference type="SMART" id="SM00666">
    <property type="entry name" value="PB1"/>
    <property type="match status" value="1"/>
</dbReference>
<evidence type="ECO:0000313" key="13">
    <source>
        <dbReference type="Proteomes" id="UP001054252"/>
    </source>
</evidence>
<dbReference type="InterPro" id="IPR043145">
    <property type="entry name" value="Znf_ZZ_sf"/>
</dbReference>
<dbReference type="SUPFAM" id="SSF46934">
    <property type="entry name" value="UBA-like"/>
    <property type="match status" value="1"/>
</dbReference>
<feature type="compositionally biased region" description="Polar residues" evidence="10">
    <location>
        <begin position="105"/>
        <end position="115"/>
    </location>
</feature>
<comment type="caution">
    <text evidence="12">The sequence shown here is derived from an EMBL/GenBank/DDBJ whole genome shotgun (WGS) entry which is preliminary data.</text>
</comment>
<dbReference type="PROSITE" id="PS50135">
    <property type="entry name" value="ZF_ZZ_2"/>
    <property type="match status" value="1"/>
</dbReference>
<dbReference type="SMART" id="SM00291">
    <property type="entry name" value="ZnF_ZZ"/>
    <property type="match status" value="1"/>
</dbReference>
<dbReference type="Pfam" id="PF16158">
    <property type="entry name" value="N_BRCA1_IG"/>
    <property type="match status" value="1"/>
</dbReference>
<dbReference type="EMBL" id="BPVZ01000015">
    <property type="protein sequence ID" value="GKV00554.1"/>
    <property type="molecule type" value="Genomic_DNA"/>
</dbReference>
<comment type="subcellular location">
    <subcellularLocation>
        <location evidence="1">Vacuole</location>
    </subcellularLocation>
</comment>
<keyword evidence="2" id="KW-0813">Transport</keyword>
<evidence type="ECO:0000259" key="11">
    <source>
        <dbReference type="PROSITE" id="PS50135"/>
    </source>
</evidence>
<dbReference type="AlphaFoldDB" id="A0AAV5IL02"/>
<evidence type="ECO:0000313" key="12">
    <source>
        <dbReference type="EMBL" id="GKV00554.1"/>
    </source>
</evidence>
<dbReference type="InterPro" id="IPR000270">
    <property type="entry name" value="PB1_dom"/>
</dbReference>
<feature type="compositionally biased region" description="Low complexity" evidence="10">
    <location>
        <begin position="93"/>
        <end position="104"/>
    </location>
</feature>
<dbReference type="Pfam" id="PF00564">
    <property type="entry name" value="PB1"/>
    <property type="match status" value="1"/>
</dbReference>
<evidence type="ECO:0000256" key="7">
    <source>
        <dbReference type="ARBA" id="ARBA00022927"/>
    </source>
</evidence>
<keyword evidence="13" id="KW-1185">Reference proteome</keyword>
<dbReference type="Gene3D" id="3.10.20.90">
    <property type="entry name" value="Phosphatidylinositol 3-kinase Catalytic Subunit, Chain A, domain 1"/>
    <property type="match status" value="1"/>
</dbReference>
<dbReference type="CDD" id="cd14947">
    <property type="entry name" value="NBR1_like"/>
    <property type="match status" value="1"/>
</dbReference>
<keyword evidence="7" id="KW-0653">Protein transport</keyword>
<keyword evidence="6" id="KW-0862">Zinc</keyword>
<keyword evidence="5 9" id="KW-0863">Zinc-finger</keyword>
<proteinExistence type="predicted"/>
<dbReference type="Pfam" id="PF24932">
    <property type="entry name" value="UBA_NBR1_C"/>
    <property type="match status" value="2"/>
</dbReference>
<keyword evidence="3" id="KW-0926">Vacuole</keyword>
<dbReference type="GO" id="GO:0008270">
    <property type="term" value="F:zinc ion binding"/>
    <property type="evidence" value="ECO:0007669"/>
    <property type="project" value="UniProtKB-KW"/>
</dbReference>
<dbReference type="InterPro" id="IPR032350">
    <property type="entry name" value="Nbr1_FW"/>
</dbReference>
<evidence type="ECO:0000256" key="4">
    <source>
        <dbReference type="ARBA" id="ARBA00022723"/>
    </source>
</evidence>